<evidence type="ECO:0000313" key="2">
    <source>
        <dbReference type="EMBL" id="KAF2243268.1"/>
    </source>
</evidence>
<reference evidence="2" key="1">
    <citation type="journal article" date="2020" name="Stud. Mycol.">
        <title>101 Dothideomycetes genomes: a test case for predicting lifestyles and emergence of pathogens.</title>
        <authorList>
            <person name="Haridas S."/>
            <person name="Albert R."/>
            <person name="Binder M."/>
            <person name="Bloem J."/>
            <person name="Labutti K."/>
            <person name="Salamov A."/>
            <person name="Andreopoulos B."/>
            <person name="Baker S."/>
            <person name="Barry K."/>
            <person name="Bills G."/>
            <person name="Bluhm B."/>
            <person name="Cannon C."/>
            <person name="Castanera R."/>
            <person name="Culley D."/>
            <person name="Daum C."/>
            <person name="Ezra D."/>
            <person name="Gonzalez J."/>
            <person name="Henrissat B."/>
            <person name="Kuo A."/>
            <person name="Liang C."/>
            <person name="Lipzen A."/>
            <person name="Lutzoni F."/>
            <person name="Magnuson J."/>
            <person name="Mondo S."/>
            <person name="Nolan M."/>
            <person name="Ohm R."/>
            <person name="Pangilinan J."/>
            <person name="Park H.-J."/>
            <person name="Ramirez L."/>
            <person name="Alfaro M."/>
            <person name="Sun H."/>
            <person name="Tritt A."/>
            <person name="Yoshinaga Y."/>
            <person name="Zwiers L.-H."/>
            <person name="Turgeon B."/>
            <person name="Goodwin S."/>
            <person name="Spatafora J."/>
            <person name="Crous P."/>
            <person name="Grigoriev I."/>
        </authorList>
    </citation>
    <scope>NUCLEOTIDE SEQUENCE</scope>
    <source>
        <strain evidence="2">CBS 122368</strain>
    </source>
</reference>
<dbReference type="Proteomes" id="UP000800094">
    <property type="component" value="Unassembled WGS sequence"/>
</dbReference>
<gene>
    <name evidence="2" type="ORF">BU26DRAFT_523614</name>
</gene>
<protein>
    <submittedName>
        <fullName evidence="2">Uncharacterized protein</fullName>
    </submittedName>
</protein>
<keyword evidence="3" id="KW-1185">Reference proteome</keyword>
<dbReference type="AlphaFoldDB" id="A0A6A6HZT7"/>
<sequence length="280" mass="33015">MAPTPPPRTPPRDNLHALDNILDYVEQKRDENRQAQRQAHNRTWNDFEQNEQPLIRPNDLFPDIDEARKAILNRSLYRFLTAWISETIQLFPGQPWNLDSHVFWTQQVRMELELRLWRTNFLGRDPVEDELDFLVLNAMDFVWPRVQKFFAEQPFLKRLKTGRKMETAEEKIQRTEGWKSRSEPKMSKLRYVFLRQEIENDADLQAEARALVEAMDTEIKEESESDYQGDGDDSDVGVVDEDDDADFEMKEESSDSDRDVYIKEEPDDRGSMSASSFVCM</sequence>
<proteinExistence type="predicted"/>
<evidence type="ECO:0000313" key="3">
    <source>
        <dbReference type="Proteomes" id="UP000800094"/>
    </source>
</evidence>
<evidence type="ECO:0000256" key="1">
    <source>
        <dbReference type="SAM" id="MobiDB-lite"/>
    </source>
</evidence>
<feature type="compositionally biased region" description="Basic and acidic residues" evidence="1">
    <location>
        <begin position="247"/>
        <end position="270"/>
    </location>
</feature>
<dbReference type="OrthoDB" id="10583245at2759"/>
<organism evidence="2 3">
    <name type="scientific">Trematosphaeria pertusa</name>
    <dbReference type="NCBI Taxonomy" id="390896"/>
    <lineage>
        <taxon>Eukaryota</taxon>
        <taxon>Fungi</taxon>
        <taxon>Dikarya</taxon>
        <taxon>Ascomycota</taxon>
        <taxon>Pezizomycotina</taxon>
        <taxon>Dothideomycetes</taxon>
        <taxon>Pleosporomycetidae</taxon>
        <taxon>Pleosporales</taxon>
        <taxon>Massarineae</taxon>
        <taxon>Trematosphaeriaceae</taxon>
        <taxon>Trematosphaeria</taxon>
    </lineage>
</organism>
<dbReference type="RefSeq" id="XP_033678272.1">
    <property type="nucleotide sequence ID" value="XM_033830083.1"/>
</dbReference>
<name>A0A6A6HZT7_9PLEO</name>
<accession>A0A6A6HZT7</accession>
<dbReference type="EMBL" id="ML987205">
    <property type="protein sequence ID" value="KAF2243268.1"/>
    <property type="molecule type" value="Genomic_DNA"/>
</dbReference>
<feature type="compositionally biased region" description="Acidic residues" evidence="1">
    <location>
        <begin position="223"/>
        <end position="246"/>
    </location>
</feature>
<feature type="region of interest" description="Disordered" evidence="1">
    <location>
        <begin position="219"/>
        <end position="280"/>
    </location>
</feature>
<dbReference type="GeneID" id="54583413"/>